<dbReference type="EMBL" id="AWEY01000038">
    <property type="protein sequence ID" value="ERK38466.1"/>
    <property type="molecule type" value="Genomic_DNA"/>
</dbReference>
<accession>U2P2T4</accession>
<evidence type="ECO:0000313" key="1">
    <source>
        <dbReference type="EMBL" id="ERK38466.1"/>
    </source>
</evidence>
<sequence length="45" mass="5085">MSLKCRPFAAVAPRRFKSIAFCRGKLCGWRLKAVRLPAESSTFAR</sequence>
<reference evidence="1 2" key="1">
    <citation type="submission" date="2013-08" db="EMBL/GenBank/DDBJ databases">
        <authorList>
            <person name="Durkin A.S."/>
            <person name="Haft D.R."/>
            <person name="McCorrison J."/>
            <person name="Torralba M."/>
            <person name="Gillis M."/>
            <person name="Haft D.H."/>
            <person name="Methe B."/>
            <person name="Sutton G."/>
            <person name="Nelson K.E."/>
        </authorList>
    </citation>
    <scope>NUCLEOTIDE SEQUENCE [LARGE SCALE GENOMIC DNA]</scope>
    <source>
        <strain evidence="1 2">F0067</strain>
    </source>
</reference>
<keyword evidence="2" id="KW-1185">Reference proteome</keyword>
<evidence type="ECO:0000313" key="2">
    <source>
        <dbReference type="Proteomes" id="UP000016648"/>
    </source>
</evidence>
<dbReference type="PATRIC" id="fig|1115809.3.peg.2271"/>
<protein>
    <submittedName>
        <fullName evidence="1">Uncharacterized protein</fullName>
    </submittedName>
</protein>
<proteinExistence type="predicted"/>
<gene>
    <name evidence="1" type="ORF">HMPREF9135_1499</name>
</gene>
<dbReference type="Proteomes" id="UP000016648">
    <property type="component" value="Unassembled WGS sequence"/>
</dbReference>
<organism evidence="1 2">
    <name type="scientific">Segatella baroniae F0067</name>
    <dbReference type="NCBI Taxonomy" id="1115809"/>
    <lineage>
        <taxon>Bacteria</taxon>
        <taxon>Pseudomonadati</taxon>
        <taxon>Bacteroidota</taxon>
        <taxon>Bacteroidia</taxon>
        <taxon>Bacteroidales</taxon>
        <taxon>Prevotellaceae</taxon>
        <taxon>Segatella</taxon>
    </lineage>
</organism>
<name>U2P2T4_9BACT</name>
<dbReference type="AlphaFoldDB" id="U2P2T4"/>
<comment type="caution">
    <text evidence="1">The sequence shown here is derived from an EMBL/GenBank/DDBJ whole genome shotgun (WGS) entry which is preliminary data.</text>
</comment>